<dbReference type="PANTHER" id="PTHR32191">
    <property type="entry name" value="TETRASPANIN-8-RELATED"/>
    <property type="match status" value="1"/>
</dbReference>
<dbReference type="GO" id="GO:0016020">
    <property type="term" value="C:membrane"/>
    <property type="evidence" value="ECO:0007669"/>
    <property type="project" value="UniProtKB-SubCell"/>
</dbReference>
<dbReference type="InterPro" id="IPR044991">
    <property type="entry name" value="TET_plant"/>
</dbReference>
<keyword evidence="4 7" id="KW-1133">Transmembrane helix</keyword>
<protein>
    <submittedName>
        <fullName evidence="9">Tetraspanin/Peripherin</fullName>
    </submittedName>
</protein>
<feature type="transmembrane region" description="Helical" evidence="7">
    <location>
        <begin position="70"/>
        <end position="96"/>
    </location>
</feature>
<feature type="region of interest" description="Disordered" evidence="6">
    <location>
        <begin position="221"/>
        <end position="248"/>
    </location>
</feature>
<evidence type="ECO:0000313" key="10">
    <source>
        <dbReference type="Proteomes" id="UP000187203"/>
    </source>
</evidence>
<evidence type="ECO:0000256" key="7">
    <source>
        <dbReference type="SAM" id="Phobius"/>
    </source>
</evidence>
<evidence type="ECO:0000256" key="4">
    <source>
        <dbReference type="ARBA" id="ARBA00022989"/>
    </source>
</evidence>
<keyword evidence="10" id="KW-1185">Reference proteome</keyword>
<feature type="transmembrane region" description="Helical" evidence="7">
    <location>
        <begin position="46"/>
        <end position="63"/>
    </location>
</feature>
<proteinExistence type="inferred from homology"/>
<comment type="caution">
    <text evidence="9">The sequence shown here is derived from an EMBL/GenBank/DDBJ whole genome shotgun (WGS) entry which is preliminary data.</text>
</comment>
<reference evidence="10" key="1">
    <citation type="submission" date="2013-09" db="EMBL/GenBank/DDBJ databases">
        <title>Corchorus olitorius genome sequencing.</title>
        <authorList>
            <person name="Alam M."/>
            <person name="Haque M.S."/>
            <person name="Islam M.S."/>
            <person name="Emdad E.M."/>
            <person name="Islam M.M."/>
            <person name="Ahmed B."/>
            <person name="Halim A."/>
            <person name="Hossen Q.M.M."/>
            <person name="Hossain M.Z."/>
            <person name="Ahmed R."/>
            <person name="Khan M.M."/>
            <person name="Islam R."/>
            <person name="Rashid M.M."/>
            <person name="Khan S.A."/>
            <person name="Rahman M.S."/>
            <person name="Alam M."/>
            <person name="Yahiya A.S."/>
            <person name="Khan M.S."/>
            <person name="Azam M.S."/>
            <person name="Haque T."/>
            <person name="Lashkar M.Z.H."/>
            <person name="Akhand A.I."/>
            <person name="Morshed G."/>
            <person name="Roy S."/>
            <person name="Uddin K.S."/>
            <person name="Rabeya T."/>
            <person name="Hossain A.S."/>
            <person name="Chowdhury A."/>
            <person name="Snigdha A.R."/>
            <person name="Mortoza M.S."/>
            <person name="Matin S.A."/>
            <person name="Hoque S.M.E."/>
            <person name="Islam M.K."/>
            <person name="Roy D.K."/>
            <person name="Haider R."/>
            <person name="Moosa M.M."/>
            <person name="Elias S.M."/>
            <person name="Hasan A.M."/>
            <person name="Jahan S."/>
            <person name="Shafiuddin M."/>
            <person name="Mahmood N."/>
            <person name="Shommy N.S."/>
        </authorList>
    </citation>
    <scope>NUCLEOTIDE SEQUENCE [LARGE SCALE GENOMIC DNA]</scope>
    <source>
        <strain evidence="10">cv. O-4</strain>
    </source>
</reference>
<keyword evidence="3 7" id="KW-0812">Transmembrane</keyword>
<evidence type="ECO:0000256" key="5">
    <source>
        <dbReference type="ARBA" id="ARBA00023136"/>
    </source>
</evidence>
<keyword evidence="5 7" id="KW-0472">Membrane</keyword>
<feature type="compositionally biased region" description="Low complexity" evidence="6">
    <location>
        <begin position="227"/>
        <end position="242"/>
    </location>
</feature>
<gene>
    <name evidence="9" type="ORF">COLO4_36421</name>
</gene>
<evidence type="ECO:0000256" key="8">
    <source>
        <dbReference type="SAM" id="SignalP"/>
    </source>
</evidence>
<evidence type="ECO:0000256" key="3">
    <source>
        <dbReference type="ARBA" id="ARBA00022692"/>
    </source>
</evidence>
<comment type="subcellular location">
    <subcellularLocation>
        <location evidence="1">Membrane</location>
    </subcellularLocation>
</comment>
<name>A0A1R3G917_9ROSI</name>
<keyword evidence="8" id="KW-0732">Signal</keyword>
<dbReference type="EMBL" id="AWUE01023224">
    <property type="protein sequence ID" value="OMO54546.1"/>
    <property type="molecule type" value="Genomic_DNA"/>
</dbReference>
<dbReference type="Proteomes" id="UP000187203">
    <property type="component" value="Unassembled WGS sequence"/>
</dbReference>
<evidence type="ECO:0000256" key="2">
    <source>
        <dbReference type="ARBA" id="ARBA00006840"/>
    </source>
</evidence>
<dbReference type="AlphaFoldDB" id="A0A1R3G917"/>
<dbReference type="GO" id="GO:0009734">
    <property type="term" value="P:auxin-activated signaling pathway"/>
    <property type="evidence" value="ECO:0007669"/>
    <property type="project" value="InterPro"/>
</dbReference>
<evidence type="ECO:0000313" key="9">
    <source>
        <dbReference type="EMBL" id="OMO54546.1"/>
    </source>
</evidence>
<feature type="signal peptide" evidence="8">
    <location>
        <begin position="1"/>
        <end position="22"/>
    </location>
</feature>
<organism evidence="9 10">
    <name type="scientific">Corchorus olitorius</name>
    <dbReference type="NCBI Taxonomy" id="93759"/>
    <lineage>
        <taxon>Eukaryota</taxon>
        <taxon>Viridiplantae</taxon>
        <taxon>Streptophyta</taxon>
        <taxon>Embryophyta</taxon>
        <taxon>Tracheophyta</taxon>
        <taxon>Spermatophyta</taxon>
        <taxon>Magnoliopsida</taxon>
        <taxon>eudicotyledons</taxon>
        <taxon>Gunneridae</taxon>
        <taxon>Pentapetalae</taxon>
        <taxon>rosids</taxon>
        <taxon>malvids</taxon>
        <taxon>Malvales</taxon>
        <taxon>Malvaceae</taxon>
        <taxon>Grewioideae</taxon>
        <taxon>Apeibeae</taxon>
        <taxon>Corchorus</taxon>
    </lineage>
</organism>
<evidence type="ECO:0000256" key="6">
    <source>
        <dbReference type="SAM" id="MobiDB-lite"/>
    </source>
</evidence>
<evidence type="ECO:0000256" key="1">
    <source>
        <dbReference type="ARBA" id="ARBA00004370"/>
    </source>
</evidence>
<accession>A0A1R3G917</accession>
<comment type="similarity">
    <text evidence="2">Belongs to the tetraspanin (TM4SF) family.</text>
</comment>
<dbReference type="STRING" id="93759.A0A1R3G917"/>
<feature type="chain" id="PRO_5013249563" evidence="8">
    <location>
        <begin position="23"/>
        <end position="254"/>
    </location>
</feature>
<feature type="transmembrane region" description="Helical" evidence="7">
    <location>
        <begin position="187"/>
        <end position="208"/>
    </location>
</feature>
<sequence>MNTKRFTAVLLVGCFLLSVALATVGGVLLHRGNKLCVKFLEDWLLAISLLILAGSTSGIYCFVKGYKKLYLFCLLAKILLSLLLFALLVAFSLLVVGSHGEKWWTKKFLNYERWQNMENCFRENSVCRYHLGDGCCKQPPNCGFKEIASSPNLDCLRWDPNPGKLCFACLSCRAASVHRLRVDGRRFLAPFMVSTVLLLVLAFVLGYLHVKGSTVGTPPVSQPLPLPQIQEQQPQEQPQLAQQPPPEIGMIYLS</sequence>